<dbReference type="InterPro" id="IPR050415">
    <property type="entry name" value="MRET"/>
</dbReference>
<dbReference type="InterPro" id="IPR017938">
    <property type="entry name" value="Riboflavin_synthase-like_b-brl"/>
</dbReference>
<dbReference type="PRINTS" id="PR00409">
    <property type="entry name" value="PHDIOXRDTASE"/>
</dbReference>
<dbReference type="SUPFAM" id="SSF54292">
    <property type="entry name" value="2Fe-2S ferredoxin-like"/>
    <property type="match status" value="1"/>
</dbReference>
<dbReference type="InterPro" id="IPR001433">
    <property type="entry name" value="OxRdtase_FAD/NAD-bd"/>
</dbReference>
<gene>
    <name evidence="3" type="ORF">H0A72_01060</name>
</gene>
<evidence type="ECO:0000259" key="2">
    <source>
        <dbReference type="PROSITE" id="PS51384"/>
    </source>
</evidence>
<dbReference type="Gene3D" id="3.40.50.80">
    <property type="entry name" value="Nucleotide-binding domain of ferredoxin-NADP reductase (FNR) module"/>
    <property type="match status" value="1"/>
</dbReference>
<dbReference type="Pfam" id="PF00175">
    <property type="entry name" value="NAD_binding_1"/>
    <property type="match status" value="1"/>
</dbReference>
<dbReference type="GO" id="GO:0016491">
    <property type="term" value="F:oxidoreductase activity"/>
    <property type="evidence" value="ECO:0007669"/>
    <property type="project" value="InterPro"/>
</dbReference>
<name>A0A853FYG9_9BURK</name>
<dbReference type="PANTHER" id="PTHR47354">
    <property type="entry name" value="NADH OXIDOREDUCTASE HCR"/>
    <property type="match status" value="1"/>
</dbReference>
<dbReference type="InterPro" id="IPR001041">
    <property type="entry name" value="2Fe-2S_ferredoxin-type"/>
</dbReference>
<accession>A0A853FYG9</accession>
<dbReference type="SUPFAM" id="SSF63380">
    <property type="entry name" value="Riboflavin synthase domain-like"/>
    <property type="match status" value="1"/>
</dbReference>
<dbReference type="Gene3D" id="2.40.30.10">
    <property type="entry name" value="Translation factors"/>
    <property type="match status" value="1"/>
</dbReference>
<evidence type="ECO:0000259" key="1">
    <source>
        <dbReference type="PROSITE" id="PS51085"/>
    </source>
</evidence>
<dbReference type="GO" id="GO:0051537">
    <property type="term" value="F:2 iron, 2 sulfur cluster binding"/>
    <property type="evidence" value="ECO:0007669"/>
    <property type="project" value="InterPro"/>
</dbReference>
<dbReference type="PROSITE" id="PS00197">
    <property type="entry name" value="2FE2S_FER_1"/>
    <property type="match status" value="1"/>
</dbReference>
<evidence type="ECO:0000313" key="3">
    <source>
        <dbReference type="EMBL" id="NYT47890.1"/>
    </source>
</evidence>
<keyword evidence="4" id="KW-1185">Reference proteome</keyword>
<dbReference type="CDD" id="cd06185">
    <property type="entry name" value="PDR_like"/>
    <property type="match status" value="1"/>
</dbReference>
<dbReference type="InterPro" id="IPR017927">
    <property type="entry name" value="FAD-bd_FR_type"/>
</dbReference>
<dbReference type="PROSITE" id="PS51384">
    <property type="entry name" value="FAD_FR"/>
    <property type="match status" value="1"/>
</dbReference>
<dbReference type="InterPro" id="IPR039261">
    <property type="entry name" value="FNR_nucleotide-bd"/>
</dbReference>
<dbReference type="SUPFAM" id="SSF52343">
    <property type="entry name" value="Ferredoxin reductase-like, C-terminal NADP-linked domain"/>
    <property type="match status" value="1"/>
</dbReference>
<evidence type="ECO:0000313" key="4">
    <source>
        <dbReference type="Proteomes" id="UP000559809"/>
    </source>
</evidence>
<reference evidence="3 4" key="1">
    <citation type="submission" date="2020-07" db="EMBL/GenBank/DDBJ databases">
        <title>Taxonomic revisions and descriptions of new bacterial species based on genomic comparisons in the high-G+C-content subgroup of the family Alcaligenaceae.</title>
        <authorList>
            <person name="Szabo A."/>
            <person name="Felfoldi T."/>
        </authorList>
    </citation>
    <scope>NUCLEOTIDE SEQUENCE [LARGE SCALE GENOMIC DNA]</scope>
    <source>
        <strain evidence="3 4">LMG 24012</strain>
    </source>
</reference>
<dbReference type="InterPro" id="IPR036010">
    <property type="entry name" value="2Fe-2S_ferredoxin-like_sf"/>
</dbReference>
<protein>
    <submittedName>
        <fullName evidence="3">Oxidoreductase</fullName>
    </submittedName>
</protein>
<sequence length="325" mass="35128">MTTLALSITDIRVETPLIKTFLLTAADGGALPPFTPGAHLKVSIPGQQDPRCYSLVSLDAGADEFGEPRHYRLGVRLEEPGTGGSRHMHGLQVGDSLRAEGPCNDFPLHAPPSDEAETVLIAGGIGITPIAAMATALKRAGRPYALHYYGRSRAQMAFLAPLAGLHGPALQVHADDEPGTAQPLNQLLERTERDRHVYVCGPKGMIDAVRAQTLALGWPESHVHFELFVNAAPQAGDRAFEVELRQSGLVLQVPADKTILEVLEEAGCDPLYDCKRGECGVCQADVLEGTPDHRDYYLSDAERKEGKVMQICISRSLSDRLVLDL</sequence>
<dbReference type="Pfam" id="PF00111">
    <property type="entry name" value="Fer2"/>
    <property type="match status" value="1"/>
</dbReference>
<dbReference type="RefSeq" id="WP_180153013.1">
    <property type="nucleotide sequence ID" value="NZ_JACCEM010000001.1"/>
</dbReference>
<dbReference type="CDD" id="cd00207">
    <property type="entry name" value="fer2"/>
    <property type="match status" value="1"/>
</dbReference>
<dbReference type="Gene3D" id="3.10.20.30">
    <property type="match status" value="1"/>
</dbReference>
<dbReference type="AlphaFoldDB" id="A0A853FYG9"/>
<dbReference type="PANTHER" id="PTHR47354:SF2">
    <property type="entry name" value="BLR2392 PROTEIN"/>
    <property type="match status" value="1"/>
</dbReference>
<dbReference type="InterPro" id="IPR012675">
    <property type="entry name" value="Beta-grasp_dom_sf"/>
</dbReference>
<feature type="domain" description="2Fe-2S ferredoxin-type" evidence="1">
    <location>
        <begin position="240"/>
        <end position="325"/>
    </location>
</feature>
<dbReference type="PROSITE" id="PS51085">
    <property type="entry name" value="2FE2S_FER_2"/>
    <property type="match status" value="1"/>
</dbReference>
<organism evidence="3 4">
    <name type="scientific">Parapusillimonas granuli</name>
    <dbReference type="NCBI Taxonomy" id="380911"/>
    <lineage>
        <taxon>Bacteria</taxon>
        <taxon>Pseudomonadati</taxon>
        <taxon>Pseudomonadota</taxon>
        <taxon>Betaproteobacteria</taxon>
        <taxon>Burkholderiales</taxon>
        <taxon>Alcaligenaceae</taxon>
        <taxon>Parapusillimonas</taxon>
    </lineage>
</organism>
<proteinExistence type="predicted"/>
<comment type="caution">
    <text evidence="3">The sequence shown here is derived from an EMBL/GenBank/DDBJ whole genome shotgun (WGS) entry which is preliminary data.</text>
</comment>
<dbReference type="Proteomes" id="UP000559809">
    <property type="component" value="Unassembled WGS sequence"/>
</dbReference>
<dbReference type="EMBL" id="JACCEM010000001">
    <property type="protein sequence ID" value="NYT47890.1"/>
    <property type="molecule type" value="Genomic_DNA"/>
</dbReference>
<feature type="domain" description="FAD-binding FR-type" evidence="2">
    <location>
        <begin position="1"/>
        <end position="109"/>
    </location>
</feature>
<dbReference type="InterPro" id="IPR006058">
    <property type="entry name" value="2Fe2S_fd_BS"/>
</dbReference>